<dbReference type="AlphaFoldDB" id="A0A6G2BEH9"/>
<organism evidence="1 2">
    <name type="scientific">Streptomyces taklimakanensis</name>
    <dbReference type="NCBI Taxonomy" id="2569853"/>
    <lineage>
        <taxon>Bacteria</taxon>
        <taxon>Bacillati</taxon>
        <taxon>Actinomycetota</taxon>
        <taxon>Actinomycetes</taxon>
        <taxon>Kitasatosporales</taxon>
        <taxon>Streptomycetaceae</taxon>
        <taxon>Streptomyces</taxon>
    </lineage>
</organism>
<protein>
    <submittedName>
        <fullName evidence="1">Uncharacterized protein</fullName>
    </submittedName>
</protein>
<dbReference type="RefSeq" id="WP_155071633.1">
    <property type="nucleotide sequence ID" value="NZ_WIXO01000001.1"/>
</dbReference>
<evidence type="ECO:0000313" key="2">
    <source>
        <dbReference type="Proteomes" id="UP000473014"/>
    </source>
</evidence>
<proteinExistence type="predicted"/>
<accession>A0A6G2BEH9</accession>
<keyword evidence="2" id="KW-1185">Reference proteome</keyword>
<name>A0A6G2BEH9_9ACTN</name>
<sequence>MSSAAEVAEELSRAVEAAGLETVGEARTEGGGCAADVMGKMTGVPTADAVGAVADRLAEEGWRDPASTETGEMRQVLLTERGWTARVRAYPGPEGTGAFVAVVATRDGCDTGTAEPSAGG</sequence>
<dbReference type="Proteomes" id="UP000473014">
    <property type="component" value="Unassembled WGS sequence"/>
</dbReference>
<dbReference type="OrthoDB" id="9964400at2"/>
<gene>
    <name evidence="1" type="ORF">F0L17_16165</name>
</gene>
<dbReference type="EMBL" id="WIXO01000001">
    <property type="protein sequence ID" value="MTE20614.1"/>
    <property type="molecule type" value="Genomic_DNA"/>
</dbReference>
<evidence type="ECO:0000313" key="1">
    <source>
        <dbReference type="EMBL" id="MTE20614.1"/>
    </source>
</evidence>
<reference evidence="1 2" key="1">
    <citation type="submission" date="2019-11" db="EMBL/GenBank/DDBJ databases">
        <authorList>
            <person name="Yuan L."/>
        </authorList>
    </citation>
    <scope>NUCLEOTIDE SEQUENCE [LARGE SCALE GENOMIC DNA]</scope>
    <source>
        <strain evidence="1 2">TRM43335</strain>
    </source>
</reference>
<comment type="caution">
    <text evidence="1">The sequence shown here is derived from an EMBL/GenBank/DDBJ whole genome shotgun (WGS) entry which is preliminary data.</text>
</comment>